<dbReference type="Proteomes" id="UP000324222">
    <property type="component" value="Unassembled WGS sequence"/>
</dbReference>
<dbReference type="AlphaFoldDB" id="A0A5B7IKQ2"/>
<protein>
    <submittedName>
        <fullName evidence="1">Uncharacterized protein</fullName>
    </submittedName>
</protein>
<evidence type="ECO:0000313" key="2">
    <source>
        <dbReference type="Proteomes" id="UP000324222"/>
    </source>
</evidence>
<reference evidence="1 2" key="1">
    <citation type="submission" date="2019-05" db="EMBL/GenBank/DDBJ databases">
        <title>Another draft genome of Portunus trituberculatus and its Hox gene families provides insights of decapod evolution.</title>
        <authorList>
            <person name="Jeong J.-H."/>
            <person name="Song I."/>
            <person name="Kim S."/>
            <person name="Choi T."/>
            <person name="Kim D."/>
            <person name="Ryu S."/>
            <person name="Kim W."/>
        </authorList>
    </citation>
    <scope>NUCLEOTIDE SEQUENCE [LARGE SCALE GENOMIC DNA]</scope>
    <source>
        <tissue evidence="1">Muscle</tissue>
    </source>
</reference>
<proteinExistence type="predicted"/>
<gene>
    <name evidence="1" type="ORF">E2C01_077051</name>
</gene>
<name>A0A5B7IKQ2_PORTR</name>
<keyword evidence="2" id="KW-1185">Reference proteome</keyword>
<evidence type="ECO:0000313" key="1">
    <source>
        <dbReference type="EMBL" id="MPC82386.1"/>
    </source>
</evidence>
<organism evidence="1 2">
    <name type="scientific">Portunus trituberculatus</name>
    <name type="common">Swimming crab</name>
    <name type="synonym">Neptunus trituberculatus</name>
    <dbReference type="NCBI Taxonomy" id="210409"/>
    <lineage>
        <taxon>Eukaryota</taxon>
        <taxon>Metazoa</taxon>
        <taxon>Ecdysozoa</taxon>
        <taxon>Arthropoda</taxon>
        <taxon>Crustacea</taxon>
        <taxon>Multicrustacea</taxon>
        <taxon>Malacostraca</taxon>
        <taxon>Eumalacostraca</taxon>
        <taxon>Eucarida</taxon>
        <taxon>Decapoda</taxon>
        <taxon>Pleocyemata</taxon>
        <taxon>Brachyura</taxon>
        <taxon>Eubrachyura</taxon>
        <taxon>Portunoidea</taxon>
        <taxon>Portunidae</taxon>
        <taxon>Portuninae</taxon>
        <taxon>Portunus</taxon>
    </lineage>
</organism>
<sequence length="73" mass="7864">MDIYPITRSPPSPICHHLQGVLSAASQAQVISMISEINAPSSRGSSLTENPLTKQPTKQLLRIRAFSSTCAQT</sequence>
<accession>A0A5B7IKQ2</accession>
<comment type="caution">
    <text evidence="1">The sequence shown here is derived from an EMBL/GenBank/DDBJ whole genome shotgun (WGS) entry which is preliminary data.</text>
</comment>
<dbReference type="EMBL" id="VSRR010059634">
    <property type="protein sequence ID" value="MPC82386.1"/>
    <property type="molecule type" value="Genomic_DNA"/>
</dbReference>